<evidence type="ECO:0000313" key="2">
    <source>
        <dbReference type="EMBL" id="CAL5135605.1"/>
    </source>
</evidence>
<dbReference type="Proteomes" id="UP001497525">
    <property type="component" value="Unassembled WGS sequence"/>
</dbReference>
<dbReference type="Pfam" id="PF23713">
    <property type="entry name" value="WHD_Egal"/>
    <property type="match status" value="2"/>
</dbReference>
<name>A0AAV2TEL1_CALDB</name>
<evidence type="ECO:0000259" key="1">
    <source>
        <dbReference type="Pfam" id="PF23713"/>
    </source>
</evidence>
<comment type="caution">
    <text evidence="2">The sequence shown here is derived from an EMBL/GenBank/DDBJ whole genome shotgun (WGS) entry which is preliminary data.</text>
</comment>
<dbReference type="InterPro" id="IPR056589">
    <property type="entry name" value="WH_Egal-1"/>
</dbReference>
<accession>A0AAV2TEL1</accession>
<feature type="domain" description="Egal-1 winged helix" evidence="1">
    <location>
        <begin position="251"/>
        <end position="312"/>
    </location>
</feature>
<organism evidence="2 3">
    <name type="scientific">Calicophoron daubneyi</name>
    <name type="common">Rumen fluke</name>
    <name type="synonym">Paramphistomum daubneyi</name>
    <dbReference type="NCBI Taxonomy" id="300641"/>
    <lineage>
        <taxon>Eukaryota</taxon>
        <taxon>Metazoa</taxon>
        <taxon>Spiralia</taxon>
        <taxon>Lophotrochozoa</taxon>
        <taxon>Platyhelminthes</taxon>
        <taxon>Trematoda</taxon>
        <taxon>Digenea</taxon>
        <taxon>Plagiorchiida</taxon>
        <taxon>Pronocephalata</taxon>
        <taxon>Paramphistomoidea</taxon>
        <taxon>Paramphistomidae</taxon>
        <taxon>Calicophoron</taxon>
    </lineage>
</organism>
<protein>
    <recommendedName>
        <fullName evidence="1">Egal-1 winged helix domain-containing protein</fullName>
    </recommendedName>
</protein>
<dbReference type="AlphaFoldDB" id="A0AAV2TEL1"/>
<dbReference type="EMBL" id="CAXLJL010000267">
    <property type="protein sequence ID" value="CAL5135605.1"/>
    <property type="molecule type" value="Genomic_DNA"/>
</dbReference>
<feature type="domain" description="Egal-1 winged helix" evidence="1">
    <location>
        <begin position="114"/>
        <end position="179"/>
    </location>
</feature>
<evidence type="ECO:0000313" key="3">
    <source>
        <dbReference type="Proteomes" id="UP001497525"/>
    </source>
</evidence>
<reference evidence="2" key="1">
    <citation type="submission" date="2024-06" db="EMBL/GenBank/DDBJ databases">
        <authorList>
            <person name="Liu X."/>
            <person name="Lenzi L."/>
            <person name="Haldenby T S."/>
            <person name="Uol C."/>
        </authorList>
    </citation>
    <scope>NUCLEOTIDE SEQUENCE</scope>
</reference>
<gene>
    <name evidence="2" type="ORF">CDAUBV1_LOCUS9733</name>
</gene>
<proteinExistence type="predicted"/>
<sequence>MSEIYSLAVLEYLVQTNGCRRVDEVWAFLLARFRGSPDFHSNVGYNVDGFLAFIERQPALFKTYGGLIYTPDVFDEVVHRSGQHTSVGMHHHGNSYGRSSAILDEAIPGTSEVEAVKYFQEQLLKKADRWVSIKSLAGHLSQASPNVRMVVGPQTEFANFLQKHPLFFDIQGELVGLRDNFRLRSHATPGSSGKKKCRPLSSQCNDNHRRNCNERPRSLNITMPCCSPVSRNTPKSNHPGKLIHINLDECKAILWLRSTVDRTPDRCLGLSSLLQELSKAPKCVSSSVGWTQIELMELIRKYDKVFAFDDDTHIVSGCPVRDVELLVDANDSNHADSNILLAQRGSVFCINKLWGIIDLGMHEHVFFDRSLFKHVTDLSRHFQVKESVFFNAVLAPKESRAKWRATCVWKETDQLASYIQNLSASNHVAKGTTEEALDDPDSGLDNSDELRNVNSRTTSLRSMFTEVEEAFDHCVGEFASIRLADGQNHDPQLSKTKMACDDQFTPILQEAECDLEASFRSDHSDLHSLSSSPVSELNTLSGIPSISGNGDLPCSAHDTYPLPGRFTNGQPFAVQDVRLSHPGNIEKDGESTRSVAIQTLFTGEIMATKLYHDETSLVAI</sequence>